<dbReference type="InterPro" id="IPR007111">
    <property type="entry name" value="NACHT_NTPase"/>
</dbReference>
<dbReference type="InterPro" id="IPR056884">
    <property type="entry name" value="NPHP3-like_N"/>
</dbReference>
<dbReference type="Proteomes" id="UP000251714">
    <property type="component" value="Unassembled WGS sequence"/>
</dbReference>
<sequence>MAELAALGVAASVLQVVDYGTRFLTTLYQVRQSKNDFLNNLQSLHSSSSNLRDAQHELRAISLHGTSTDVAISSLAKKSEAIAKEMLDSLKRIEENSHGRKRDAVMKTWLIILKEDKLKGLESRLTEVKADLTFYLSVNLRATARETLENQIQMLQEMRDMRADIKAMGDVSGASDIQAGFGSLAIEYLTGGLHERQKLKSEFIDALIARIHNSEAKAPPDSSTIQLSPQRRQQLEQIFISRVRYDTIKERELTIKEAHKGTFRWIFNDNNAGTSPIGFKEWLASDGSLYWITGKPGSGKSTLMKYLLQTIDESSSENRCSEYLQQWAGDQKLTIVAFHFWAIGSDRRARRDCFEPFLSSFFARIQRRLSQDELEDMFRHAVKHISSRAKLALFVDGLDEFDGDCNALISLLQECLAFPIKVCISSRPWTEFENAFGNYPRLKMEDLTYDDIIKYVVSRFEANSQFARFQKLHPQFASDLSHSIADKASGVFLWVTIVVASLLAGMMAGDRVEDLENRLNLLPSEMDDLYGRIIESIDPLYREHAAQLFKLVSACRGPPSLRVLWYADEVKFLDRAINEDPSAVPLEEVLGRLEDMRLRIDICGVFKEA</sequence>
<name>A0A365NH86_GIBIN</name>
<dbReference type="Gene3D" id="3.40.50.300">
    <property type="entry name" value="P-loop containing nucleotide triphosphate hydrolases"/>
    <property type="match status" value="1"/>
</dbReference>
<organism evidence="4 5">
    <name type="scientific">Gibberella intermedia</name>
    <name type="common">Bulb rot disease fungus</name>
    <name type="synonym">Fusarium proliferatum</name>
    <dbReference type="NCBI Taxonomy" id="948311"/>
    <lineage>
        <taxon>Eukaryota</taxon>
        <taxon>Fungi</taxon>
        <taxon>Dikarya</taxon>
        <taxon>Ascomycota</taxon>
        <taxon>Pezizomycotina</taxon>
        <taxon>Sordariomycetes</taxon>
        <taxon>Hypocreomycetidae</taxon>
        <taxon>Hypocreales</taxon>
        <taxon>Nectriaceae</taxon>
        <taxon>Fusarium</taxon>
        <taxon>Fusarium fujikuroi species complex</taxon>
    </lineage>
</organism>
<protein>
    <recommendedName>
        <fullName evidence="3">NACHT domain-containing protein</fullName>
    </recommendedName>
</protein>
<proteinExistence type="predicted"/>
<evidence type="ECO:0000256" key="1">
    <source>
        <dbReference type="ARBA" id="ARBA00022737"/>
    </source>
</evidence>
<dbReference type="EMBL" id="PKMI01000009">
    <property type="protein sequence ID" value="RBA20181.1"/>
    <property type="molecule type" value="Genomic_DNA"/>
</dbReference>
<feature type="domain" description="NACHT" evidence="3">
    <location>
        <begin position="288"/>
        <end position="428"/>
    </location>
</feature>
<dbReference type="SUPFAM" id="SSF52540">
    <property type="entry name" value="P-loop containing nucleoside triphosphate hydrolases"/>
    <property type="match status" value="1"/>
</dbReference>
<evidence type="ECO:0000256" key="2">
    <source>
        <dbReference type="SAM" id="Coils"/>
    </source>
</evidence>
<dbReference type="InterPro" id="IPR027417">
    <property type="entry name" value="P-loop_NTPase"/>
</dbReference>
<dbReference type="PANTHER" id="PTHR10039:SF5">
    <property type="entry name" value="NACHT DOMAIN-CONTAINING PROTEIN"/>
    <property type="match status" value="1"/>
</dbReference>
<accession>A0A365NH86</accession>
<gene>
    <name evidence="4" type="ORF">FPRO05_08626</name>
</gene>
<evidence type="ECO:0000259" key="3">
    <source>
        <dbReference type="PROSITE" id="PS50837"/>
    </source>
</evidence>
<feature type="coiled-coil region" evidence="2">
    <location>
        <begin position="76"/>
        <end position="161"/>
    </location>
</feature>
<evidence type="ECO:0000313" key="4">
    <source>
        <dbReference type="EMBL" id="RBA20181.1"/>
    </source>
</evidence>
<reference evidence="4 5" key="1">
    <citation type="submission" date="2017-12" db="EMBL/GenBank/DDBJ databases">
        <title>Genome sequence of the mycotoxigenic crop pathogen Fusarium proliferatum, strain ITEM 2341 from Date Palm.</title>
        <authorList>
            <person name="Almiman B.F."/>
            <person name="Shittu T.A."/>
            <person name="Muthumeenakshi S."/>
            <person name="Baroncelli R."/>
            <person name="Sreenivasaprasada S."/>
        </authorList>
    </citation>
    <scope>NUCLEOTIDE SEQUENCE [LARGE SCALE GENOMIC DNA]</scope>
    <source>
        <strain evidence="4 5">ITEM 2341</strain>
    </source>
</reference>
<keyword evidence="2" id="KW-0175">Coiled coil</keyword>
<dbReference type="Pfam" id="PF24883">
    <property type="entry name" value="NPHP3_N"/>
    <property type="match status" value="1"/>
</dbReference>
<dbReference type="PANTHER" id="PTHR10039">
    <property type="entry name" value="AMELOGENIN"/>
    <property type="match status" value="1"/>
</dbReference>
<keyword evidence="1" id="KW-0677">Repeat</keyword>
<evidence type="ECO:0000313" key="5">
    <source>
        <dbReference type="Proteomes" id="UP000251714"/>
    </source>
</evidence>
<dbReference type="PROSITE" id="PS50837">
    <property type="entry name" value="NACHT"/>
    <property type="match status" value="1"/>
</dbReference>
<dbReference type="AlphaFoldDB" id="A0A365NH86"/>
<comment type="caution">
    <text evidence="4">The sequence shown here is derived from an EMBL/GenBank/DDBJ whole genome shotgun (WGS) entry which is preliminary data.</text>
</comment>